<keyword evidence="1" id="KW-0812">Transmembrane</keyword>
<feature type="transmembrane region" description="Helical" evidence="1">
    <location>
        <begin position="360"/>
        <end position="383"/>
    </location>
</feature>
<reference evidence="2" key="1">
    <citation type="submission" date="2021-01" db="EMBL/GenBank/DDBJ databases">
        <authorList>
            <consortium name="Genoscope - CEA"/>
            <person name="William W."/>
        </authorList>
    </citation>
    <scope>NUCLEOTIDE SEQUENCE</scope>
</reference>
<sequence>MPGNNFCPSKELYSYNCTTLSHQNLPTNCGPFSSCKQIFQSGEFGCCRIGYLAANAAQIIVYIIILPIIGIGILGALGGGVVKRPFLEATLNFDSESAGNMTMCLQFGSQLLNIIIIFFQRHPEDPDRPIINFEIALIYCLAIPLSQALGTEFANYLPLGSLLWIQNIFFVAICPILFLFATKELTLQTQKEQDNEILLKSALVPLEGLKGQQQLQDQEAKLYKKFYDDQCNKFPLPAILITFGNFAINEAIILTRTTPGLTSPYFNDPKKQNKGECEAWNFYMLLVLFAVNTVITLVVYFIKRKEEYTKDAVKFFNCERFYTPGTRFWKIYAAGWVTGIVAGFFGMAAGLIMITTMAEFGLISAVAGGTANYCYFIICFQLFATVLSNQKEENNFGVGDQFFFYGLGMISVLIFTNLGYYYLKKYNIGHALFYIDFALVLLNIAGNLAWGIETSDRHNYDYLMKPPLSCSTSQKGDI</sequence>
<feature type="transmembrane region" description="Helical" evidence="1">
    <location>
        <begin position="131"/>
        <end position="150"/>
    </location>
</feature>
<accession>A0A8S1NHT9</accession>
<proteinExistence type="predicted"/>
<feature type="transmembrane region" description="Helical" evidence="1">
    <location>
        <begin position="280"/>
        <end position="302"/>
    </location>
</feature>
<evidence type="ECO:0000313" key="2">
    <source>
        <dbReference type="EMBL" id="CAD8092328.1"/>
    </source>
</evidence>
<dbReference type="AlphaFoldDB" id="A0A8S1NHT9"/>
<evidence type="ECO:0000256" key="1">
    <source>
        <dbReference type="SAM" id="Phobius"/>
    </source>
</evidence>
<dbReference type="Proteomes" id="UP000688137">
    <property type="component" value="Unassembled WGS sequence"/>
</dbReference>
<keyword evidence="1" id="KW-1133">Transmembrane helix</keyword>
<feature type="transmembrane region" description="Helical" evidence="1">
    <location>
        <begin position="331"/>
        <end position="353"/>
    </location>
</feature>
<name>A0A8S1NHT9_PARPR</name>
<dbReference type="OMA" id="FFNCERF"/>
<keyword evidence="1" id="KW-0472">Membrane</keyword>
<feature type="transmembrane region" description="Helical" evidence="1">
    <location>
        <begin position="403"/>
        <end position="423"/>
    </location>
</feature>
<evidence type="ECO:0000313" key="3">
    <source>
        <dbReference type="Proteomes" id="UP000688137"/>
    </source>
</evidence>
<dbReference type="EMBL" id="CAJJDM010000093">
    <property type="protein sequence ID" value="CAD8092328.1"/>
    <property type="molecule type" value="Genomic_DNA"/>
</dbReference>
<keyword evidence="3" id="KW-1185">Reference proteome</keyword>
<organism evidence="2 3">
    <name type="scientific">Paramecium primaurelia</name>
    <dbReference type="NCBI Taxonomy" id="5886"/>
    <lineage>
        <taxon>Eukaryota</taxon>
        <taxon>Sar</taxon>
        <taxon>Alveolata</taxon>
        <taxon>Ciliophora</taxon>
        <taxon>Intramacronucleata</taxon>
        <taxon>Oligohymenophorea</taxon>
        <taxon>Peniculida</taxon>
        <taxon>Parameciidae</taxon>
        <taxon>Paramecium</taxon>
    </lineage>
</organism>
<dbReference type="PANTHER" id="PTHR14255:SF3">
    <property type="entry name" value="SULFITE EXPORTER TAUE_SAFE FAMILY PROTEIN 5-RELATED"/>
    <property type="match status" value="1"/>
</dbReference>
<dbReference type="PANTHER" id="PTHR14255">
    <property type="entry name" value="CEREBLON"/>
    <property type="match status" value="1"/>
</dbReference>
<feature type="transmembrane region" description="Helical" evidence="1">
    <location>
        <begin position="98"/>
        <end position="119"/>
    </location>
</feature>
<gene>
    <name evidence="2" type="ORF">PPRIM_AZ9-3.1.T0900126</name>
</gene>
<comment type="caution">
    <text evidence="2">The sequence shown here is derived from an EMBL/GenBank/DDBJ whole genome shotgun (WGS) entry which is preliminary data.</text>
</comment>
<feature type="transmembrane region" description="Helical" evidence="1">
    <location>
        <begin position="162"/>
        <end position="181"/>
    </location>
</feature>
<dbReference type="GO" id="GO:0031464">
    <property type="term" value="C:Cul4A-RING E3 ubiquitin ligase complex"/>
    <property type="evidence" value="ECO:0007669"/>
    <property type="project" value="TreeGrafter"/>
</dbReference>
<dbReference type="GO" id="GO:0016567">
    <property type="term" value="P:protein ubiquitination"/>
    <property type="evidence" value="ECO:0007669"/>
    <property type="project" value="TreeGrafter"/>
</dbReference>
<protein>
    <submittedName>
        <fullName evidence="2">Uncharacterized protein</fullName>
    </submittedName>
</protein>
<feature type="transmembrane region" description="Helical" evidence="1">
    <location>
        <begin position="432"/>
        <end position="452"/>
    </location>
</feature>
<feature type="transmembrane region" description="Helical" evidence="1">
    <location>
        <begin position="59"/>
        <end position="78"/>
    </location>
</feature>